<feature type="transmembrane region" description="Helical" evidence="7">
    <location>
        <begin position="215"/>
        <end position="233"/>
    </location>
</feature>
<dbReference type="AlphaFoldDB" id="A0A3D8PLR7"/>
<evidence type="ECO:0000256" key="5">
    <source>
        <dbReference type="ARBA" id="ARBA00022989"/>
    </source>
</evidence>
<evidence type="ECO:0000256" key="7">
    <source>
        <dbReference type="RuleBase" id="RU363032"/>
    </source>
</evidence>
<evidence type="ECO:0000313" key="10">
    <source>
        <dbReference type="Proteomes" id="UP000257143"/>
    </source>
</evidence>
<reference evidence="10" key="1">
    <citation type="submission" date="2017-11" db="EMBL/GenBank/DDBJ databases">
        <authorList>
            <person name="Zhu W."/>
        </authorList>
    </citation>
    <scope>NUCLEOTIDE SEQUENCE [LARGE SCALE GENOMIC DNA]</scope>
    <source>
        <strain evidence="10">CAU 1183</strain>
    </source>
</reference>
<dbReference type="InterPro" id="IPR005769">
    <property type="entry name" value="PhnE/PtxC"/>
</dbReference>
<feature type="transmembrane region" description="Helical" evidence="7">
    <location>
        <begin position="88"/>
        <end position="109"/>
    </location>
</feature>
<feature type="transmembrane region" description="Helical" evidence="7">
    <location>
        <begin position="24"/>
        <end position="43"/>
    </location>
</feature>
<dbReference type="GO" id="GO:0005886">
    <property type="term" value="C:plasma membrane"/>
    <property type="evidence" value="ECO:0007669"/>
    <property type="project" value="UniProtKB-SubCell"/>
</dbReference>
<gene>
    <name evidence="9" type="primary">phnE</name>
    <name evidence="9" type="ORF">CWR48_18085</name>
</gene>
<protein>
    <submittedName>
        <fullName evidence="9">Phosphonate ABC transporter, permease protein PhnE</fullName>
    </submittedName>
</protein>
<evidence type="ECO:0000256" key="2">
    <source>
        <dbReference type="ARBA" id="ARBA00022448"/>
    </source>
</evidence>
<dbReference type="InterPro" id="IPR035906">
    <property type="entry name" value="MetI-like_sf"/>
</dbReference>
<dbReference type="Gene3D" id="1.10.3720.10">
    <property type="entry name" value="MetI-like"/>
    <property type="match status" value="1"/>
</dbReference>
<dbReference type="Pfam" id="PF00528">
    <property type="entry name" value="BPD_transp_1"/>
    <property type="match status" value="1"/>
</dbReference>
<accession>A0A3D8PLR7</accession>
<dbReference type="PANTHER" id="PTHR30043:SF1">
    <property type="entry name" value="ABC TRANSPORT SYSTEM PERMEASE PROTEIN P69"/>
    <property type="match status" value="1"/>
</dbReference>
<dbReference type="SUPFAM" id="SSF161098">
    <property type="entry name" value="MetI-like"/>
    <property type="match status" value="1"/>
</dbReference>
<name>A0A3D8PLR7_9BACI</name>
<evidence type="ECO:0000256" key="3">
    <source>
        <dbReference type="ARBA" id="ARBA00022475"/>
    </source>
</evidence>
<dbReference type="RefSeq" id="WP_115774725.1">
    <property type="nucleotide sequence ID" value="NZ_PIOC01000028.1"/>
</dbReference>
<proteinExistence type="inferred from homology"/>
<keyword evidence="10" id="KW-1185">Reference proteome</keyword>
<keyword evidence="3" id="KW-1003">Cell membrane</keyword>
<comment type="similarity">
    <text evidence="7">Belongs to the binding-protein-dependent transport system permease family.</text>
</comment>
<evidence type="ECO:0000313" key="9">
    <source>
        <dbReference type="EMBL" id="RDW16095.1"/>
    </source>
</evidence>
<feature type="domain" description="ABC transmembrane type-1" evidence="8">
    <location>
        <begin position="80"/>
        <end position="263"/>
    </location>
</feature>
<evidence type="ECO:0000259" key="8">
    <source>
        <dbReference type="PROSITE" id="PS50928"/>
    </source>
</evidence>
<dbReference type="GO" id="GO:0015416">
    <property type="term" value="F:ABC-type phosphonate transporter activity"/>
    <property type="evidence" value="ECO:0007669"/>
    <property type="project" value="InterPro"/>
</dbReference>
<dbReference type="CDD" id="cd06261">
    <property type="entry name" value="TM_PBP2"/>
    <property type="match status" value="1"/>
</dbReference>
<keyword evidence="4 7" id="KW-0812">Transmembrane</keyword>
<dbReference type="OrthoDB" id="9808005at2"/>
<feature type="transmembrane region" description="Helical" evidence="7">
    <location>
        <begin position="245"/>
        <end position="263"/>
    </location>
</feature>
<dbReference type="NCBIfam" id="TIGR01097">
    <property type="entry name" value="PhnE"/>
    <property type="match status" value="1"/>
</dbReference>
<dbReference type="PROSITE" id="PS50928">
    <property type="entry name" value="ABC_TM1"/>
    <property type="match status" value="1"/>
</dbReference>
<keyword evidence="2 7" id="KW-0813">Transport</keyword>
<dbReference type="PANTHER" id="PTHR30043">
    <property type="entry name" value="PHOSPHONATES TRANSPORT SYSTEM PERMEASE PROTEIN"/>
    <property type="match status" value="1"/>
</dbReference>
<sequence>MLAKLLPTKKIILPNGKTVNEKRSVTPLIILLVLVFAYLSVRITGFDLELLIKRIGQFFVILKDMVPPTWAYFPKIWIPLLDTIKMSLLGSLLGAICALPLAMLAASNITKLKWLSALMKFILSLLRTLPTLIVALIATFIFGLGTVAGIVAIFLFTIAYVGKLLYEQIENVNMDAYEAMHSMGLTTIQSFRYAIMPQILPNYLSTALFCFEGNVRYAAILGYVGAGGIGLLLNESLGWRNYANVGMILLLLVITVFIIETISEHYRKKLM</sequence>
<dbReference type="EMBL" id="PIOC01000028">
    <property type="protein sequence ID" value="RDW16095.1"/>
    <property type="molecule type" value="Genomic_DNA"/>
</dbReference>
<evidence type="ECO:0000256" key="1">
    <source>
        <dbReference type="ARBA" id="ARBA00004651"/>
    </source>
</evidence>
<keyword evidence="6 7" id="KW-0472">Membrane</keyword>
<comment type="caution">
    <text evidence="9">The sequence shown here is derived from an EMBL/GenBank/DDBJ whole genome shotgun (WGS) entry which is preliminary data.</text>
</comment>
<evidence type="ECO:0000256" key="6">
    <source>
        <dbReference type="ARBA" id="ARBA00023136"/>
    </source>
</evidence>
<evidence type="ECO:0000256" key="4">
    <source>
        <dbReference type="ARBA" id="ARBA00022692"/>
    </source>
</evidence>
<keyword evidence="5 7" id="KW-1133">Transmembrane helix</keyword>
<dbReference type="Proteomes" id="UP000257143">
    <property type="component" value="Unassembled WGS sequence"/>
</dbReference>
<organism evidence="9 10">
    <name type="scientific">Oceanobacillus arenosus</name>
    <dbReference type="NCBI Taxonomy" id="1229153"/>
    <lineage>
        <taxon>Bacteria</taxon>
        <taxon>Bacillati</taxon>
        <taxon>Bacillota</taxon>
        <taxon>Bacilli</taxon>
        <taxon>Bacillales</taxon>
        <taxon>Bacillaceae</taxon>
        <taxon>Oceanobacillus</taxon>
    </lineage>
</organism>
<dbReference type="InterPro" id="IPR000515">
    <property type="entry name" value="MetI-like"/>
</dbReference>
<comment type="subcellular location">
    <subcellularLocation>
        <location evidence="1 7">Cell membrane</location>
        <topology evidence="1 7">Multi-pass membrane protein</topology>
    </subcellularLocation>
</comment>